<dbReference type="AlphaFoldDB" id="A0A4R8Q9L7"/>
<sequence>MLFDGPALISVFNDDFRAALRGKTLVNTASVTVDVSNHVAEQLQNAGGDFIEMPVSGSKTPAELGRLVGLIAGDAGVAERIRPCVEPITSAAIIYCSPIGYGLKTRCAVNLFLGNMTAALAESFGLAAAPGLDLEAFGQVLDAGPMASAYTKIKIAKVLGQDWSPQASVRDCHNSTELILKASREANATTPFAQLCNSVYRKAREAGLDEEDMIAVYKLFQLPR</sequence>
<dbReference type="SUPFAM" id="SSF48179">
    <property type="entry name" value="6-phosphogluconate dehydrogenase C-terminal domain-like"/>
    <property type="match status" value="1"/>
</dbReference>
<evidence type="ECO:0000256" key="1">
    <source>
        <dbReference type="ARBA" id="ARBA00007598"/>
    </source>
</evidence>
<dbReference type="GO" id="GO:0050661">
    <property type="term" value="F:NADP binding"/>
    <property type="evidence" value="ECO:0007669"/>
    <property type="project" value="InterPro"/>
</dbReference>
<name>A0A4R8Q9L7_9PEZI</name>
<dbReference type="InterPro" id="IPR006115">
    <property type="entry name" value="6PGDH_NADP-bd"/>
</dbReference>
<feature type="domain" description="3-hydroxyisobutyrate dehydrogenase-like NAD-binding" evidence="3">
    <location>
        <begin position="100"/>
        <end position="219"/>
    </location>
</feature>
<dbReference type="Proteomes" id="UP000295083">
    <property type="component" value="Unassembled WGS sequence"/>
</dbReference>
<accession>A0A4R8Q9L7</accession>
<dbReference type="InterPro" id="IPR029154">
    <property type="entry name" value="HIBADH-like_NADP-bd"/>
</dbReference>
<dbReference type="Gene3D" id="1.10.1040.10">
    <property type="entry name" value="N-(1-d-carboxylethyl)-l-norvaline Dehydrogenase, domain 2"/>
    <property type="match status" value="1"/>
</dbReference>
<gene>
    <name evidence="4" type="primary">GLYR1-2</name>
    <name evidence="4" type="ORF">C8035_v001077</name>
</gene>
<dbReference type="Pfam" id="PF14833">
    <property type="entry name" value="NAD_binding_11"/>
    <property type="match status" value="1"/>
</dbReference>
<evidence type="ECO:0000259" key="3">
    <source>
        <dbReference type="Pfam" id="PF14833"/>
    </source>
</evidence>
<dbReference type="InterPro" id="IPR013328">
    <property type="entry name" value="6PGD_dom2"/>
</dbReference>
<evidence type="ECO:0000313" key="5">
    <source>
        <dbReference type="Proteomes" id="UP000295083"/>
    </source>
</evidence>
<dbReference type="InterPro" id="IPR008927">
    <property type="entry name" value="6-PGluconate_DH-like_C_sf"/>
</dbReference>
<protein>
    <submittedName>
        <fullName evidence="4">Glyoxylate/succinic semialdehyde reductase 1</fullName>
    </submittedName>
</protein>
<proteinExistence type="inferred from homology"/>
<dbReference type="InterPro" id="IPR036291">
    <property type="entry name" value="NAD(P)-bd_dom_sf"/>
</dbReference>
<evidence type="ECO:0000259" key="2">
    <source>
        <dbReference type="Pfam" id="PF03446"/>
    </source>
</evidence>
<dbReference type="PANTHER" id="PTHR43580">
    <property type="entry name" value="OXIDOREDUCTASE GLYR1-RELATED"/>
    <property type="match status" value="1"/>
</dbReference>
<comment type="caution">
    <text evidence="4">The sequence shown here is derived from an EMBL/GenBank/DDBJ whole genome shotgun (WGS) entry which is preliminary data.</text>
</comment>
<reference evidence="4 5" key="1">
    <citation type="submission" date="2018-11" db="EMBL/GenBank/DDBJ databases">
        <title>Genome sequence and assembly of Colletotrichum spinosum.</title>
        <authorList>
            <person name="Gan P."/>
            <person name="Shirasu K."/>
        </authorList>
    </citation>
    <scope>NUCLEOTIDE SEQUENCE [LARGE SCALE GENOMIC DNA]</scope>
    <source>
        <strain evidence="4 5">CBS 515.97</strain>
    </source>
</reference>
<evidence type="ECO:0000313" key="4">
    <source>
        <dbReference type="EMBL" id="TDZ31885.1"/>
    </source>
</evidence>
<comment type="similarity">
    <text evidence="1">Belongs to the HIBADH-related family. NP60 subfamily.</text>
</comment>
<dbReference type="PANTHER" id="PTHR43580:SF2">
    <property type="entry name" value="CYTOKINE-LIKE NUCLEAR FACTOR N-PAC"/>
    <property type="match status" value="1"/>
</dbReference>
<organism evidence="4 5">
    <name type="scientific">Colletotrichum spinosum</name>
    <dbReference type="NCBI Taxonomy" id="1347390"/>
    <lineage>
        <taxon>Eukaryota</taxon>
        <taxon>Fungi</taxon>
        <taxon>Dikarya</taxon>
        <taxon>Ascomycota</taxon>
        <taxon>Pezizomycotina</taxon>
        <taxon>Sordariomycetes</taxon>
        <taxon>Hypocreomycetidae</taxon>
        <taxon>Glomerellales</taxon>
        <taxon>Glomerellaceae</taxon>
        <taxon>Colletotrichum</taxon>
        <taxon>Colletotrichum orbiculare species complex</taxon>
    </lineage>
</organism>
<dbReference type="Pfam" id="PF03446">
    <property type="entry name" value="NAD_binding_2"/>
    <property type="match status" value="1"/>
</dbReference>
<feature type="domain" description="6-phosphogluconate dehydrogenase NADP-binding" evidence="2">
    <location>
        <begin position="5"/>
        <end position="91"/>
    </location>
</feature>
<dbReference type="GO" id="GO:0051287">
    <property type="term" value="F:NAD binding"/>
    <property type="evidence" value="ECO:0007669"/>
    <property type="project" value="InterPro"/>
</dbReference>
<keyword evidence="5" id="KW-1185">Reference proteome</keyword>
<dbReference type="Gene3D" id="3.40.50.720">
    <property type="entry name" value="NAD(P)-binding Rossmann-like Domain"/>
    <property type="match status" value="1"/>
</dbReference>
<dbReference type="EMBL" id="QAPG01000091">
    <property type="protein sequence ID" value="TDZ31885.1"/>
    <property type="molecule type" value="Genomic_DNA"/>
</dbReference>
<dbReference type="SUPFAM" id="SSF51735">
    <property type="entry name" value="NAD(P)-binding Rossmann-fold domains"/>
    <property type="match status" value="1"/>
</dbReference>
<dbReference type="InterPro" id="IPR051265">
    <property type="entry name" value="HIBADH-related_NP60_sf"/>
</dbReference>